<dbReference type="InterPro" id="IPR036397">
    <property type="entry name" value="RNaseH_sf"/>
</dbReference>
<accession>A0ABD2W5G0</accession>
<protein>
    <submittedName>
        <fullName evidence="1">Uncharacterized protein</fullName>
    </submittedName>
</protein>
<proteinExistence type="predicted"/>
<dbReference type="Gene3D" id="3.30.420.10">
    <property type="entry name" value="Ribonuclease H-like superfamily/Ribonuclease H"/>
    <property type="match status" value="1"/>
</dbReference>
<evidence type="ECO:0000313" key="2">
    <source>
        <dbReference type="Proteomes" id="UP001627154"/>
    </source>
</evidence>
<reference evidence="1 2" key="1">
    <citation type="journal article" date="2024" name="bioRxiv">
        <title>A reference genome for Trichogramma kaykai: A tiny desert-dwelling parasitoid wasp with competing sex-ratio distorters.</title>
        <authorList>
            <person name="Culotta J."/>
            <person name="Lindsey A.R."/>
        </authorList>
    </citation>
    <scope>NUCLEOTIDE SEQUENCE [LARGE SCALE GENOMIC DNA]</scope>
    <source>
        <strain evidence="1 2">KSX58</strain>
    </source>
</reference>
<gene>
    <name evidence="1" type="ORF">TKK_016608</name>
</gene>
<evidence type="ECO:0000313" key="1">
    <source>
        <dbReference type="EMBL" id="KAL3388379.1"/>
    </source>
</evidence>
<name>A0ABD2W5G0_9HYME</name>
<organism evidence="1 2">
    <name type="scientific">Trichogramma kaykai</name>
    <dbReference type="NCBI Taxonomy" id="54128"/>
    <lineage>
        <taxon>Eukaryota</taxon>
        <taxon>Metazoa</taxon>
        <taxon>Ecdysozoa</taxon>
        <taxon>Arthropoda</taxon>
        <taxon>Hexapoda</taxon>
        <taxon>Insecta</taxon>
        <taxon>Pterygota</taxon>
        <taxon>Neoptera</taxon>
        <taxon>Endopterygota</taxon>
        <taxon>Hymenoptera</taxon>
        <taxon>Apocrita</taxon>
        <taxon>Proctotrupomorpha</taxon>
        <taxon>Chalcidoidea</taxon>
        <taxon>Trichogrammatidae</taxon>
        <taxon>Trichogramma</taxon>
    </lineage>
</organism>
<comment type="caution">
    <text evidence="1">The sequence shown here is derived from an EMBL/GenBank/DDBJ whole genome shotgun (WGS) entry which is preliminary data.</text>
</comment>
<dbReference type="EMBL" id="JBJJXI010000134">
    <property type="protein sequence ID" value="KAL3388379.1"/>
    <property type="molecule type" value="Genomic_DNA"/>
</dbReference>
<sequence>MFIKDKHTAWEQYIKTIQDIMNETHHETTEFTPLELHFNKKPECIWDRLLGVPPINDAIPVKRKYQLAYDRIKNKRSRRADKVNEKRGNCDKFLVGDKVLIKCKNTSDQENKILAKFMQIYEGPYGIKSILGENTYLLEDSNSRVKGQFHVNDLIRYKQKVSTNPTPI</sequence>
<dbReference type="AlphaFoldDB" id="A0ABD2W5G0"/>
<keyword evidence="2" id="KW-1185">Reference proteome</keyword>
<dbReference type="Proteomes" id="UP001627154">
    <property type="component" value="Unassembled WGS sequence"/>
</dbReference>